<dbReference type="AlphaFoldDB" id="A0A3R7PZJ8"/>
<sequence length="420" mass="47105">MDIYGVGSMVNLRVRSMVSGLRAGFIYVTSGSVGSMVSVLGQWVEWVEWRGPREEYITDDKDDTDDSEVIHARLDFLWRAVRCPVDVFNDASPLLLAHALAREPAASVKLFTSLERDGYDQWGALHGMVTIKDSPEEWYLRGCRQHRWGISETVANFYRSVDIFSYFNSGEVCSLQAFSYSSGLSHYVIGYVQEASGRYRPVTSTTLSLPHLAEKAPLPKNILTRFTIPERECLPALVEPRVEIDEATAFVVPLIDHRTRATCLTGGKASSLAFLMSLKDITDDEYEVPDGVVVTVAAWRQQLRTYPELQTAVRGVEKAVGCSQQAQLKDACARAVESFRSTPVCPKVAEALRQTLEETFEQNYQSRRPYSLLSGREVDFLAESSREWHDASRSLMETDKPASQEPSIVLELVWSQARGP</sequence>
<name>A0A3R7PZJ8_PENVA</name>
<dbReference type="GO" id="GO:0005524">
    <property type="term" value="F:ATP binding"/>
    <property type="evidence" value="ECO:0007669"/>
    <property type="project" value="InterPro"/>
</dbReference>
<organism evidence="1 2">
    <name type="scientific">Penaeus vannamei</name>
    <name type="common">Whiteleg shrimp</name>
    <name type="synonym">Litopenaeus vannamei</name>
    <dbReference type="NCBI Taxonomy" id="6689"/>
    <lineage>
        <taxon>Eukaryota</taxon>
        <taxon>Metazoa</taxon>
        <taxon>Ecdysozoa</taxon>
        <taxon>Arthropoda</taxon>
        <taxon>Crustacea</taxon>
        <taxon>Multicrustacea</taxon>
        <taxon>Malacostraca</taxon>
        <taxon>Eumalacostraca</taxon>
        <taxon>Eucarida</taxon>
        <taxon>Decapoda</taxon>
        <taxon>Dendrobranchiata</taxon>
        <taxon>Penaeoidea</taxon>
        <taxon>Penaeidae</taxon>
        <taxon>Penaeus</taxon>
    </lineage>
</organism>
<evidence type="ECO:0000313" key="2">
    <source>
        <dbReference type="Proteomes" id="UP000283509"/>
    </source>
</evidence>
<dbReference type="InterPro" id="IPR013815">
    <property type="entry name" value="ATP_grasp_subdomain_1"/>
</dbReference>
<proteinExistence type="predicted"/>
<accession>A0A3R7PZJ8</accession>
<protein>
    <submittedName>
        <fullName evidence="1">Uncharacterized protein</fullName>
    </submittedName>
</protein>
<reference evidence="1 2" key="2">
    <citation type="submission" date="2019-01" db="EMBL/GenBank/DDBJ databases">
        <title>The decoding of complex shrimp genome reveals the adaptation for benthos swimmer, frequently molting mechanism and breeding impact on genome.</title>
        <authorList>
            <person name="Sun Y."/>
            <person name="Gao Y."/>
            <person name="Yu Y."/>
        </authorList>
    </citation>
    <scope>NUCLEOTIDE SEQUENCE [LARGE SCALE GENOMIC DNA]</scope>
    <source>
        <tissue evidence="1">Muscle</tissue>
    </source>
</reference>
<dbReference type="Gene3D" id="3.30.1490.20">
    <property type="entry name" value="ATP-grasp fold, A domain"/>
    <property type="match status" value="1"/>
</dbReference>
<dbReference type="EMBL" id="QCYY01003239">
    <property type="protein sequence ID" value="ROT64530.1"/>
    <property type="molecule type" value="Genomic_DNA"/>
</dbReference>
<dbReference type="STRING" id="6689.A0A3R7PZJ8"/>
<comment type="caution">
    <text evidence="1">The sequence shown here is derived from an EMBL/GenBank/DDBJ whole genome shotgun (WGS) entry which is preliminary data.</text>
</comment>
<dbReference type="SUPFAM" id="SSF56059">
    <property type="entry name" value="Glutathione synthetase ATP-binding domain-like"/>
    <property type="match status" value="1"/>
</dbReference>
<gene>
    <name evidence="1" type="ORF">C7M84_017518</name>
</gene>
<dbReference type="OrthoDB" id="6435135at2759"/>
<dbReference type="PANTHER" id="PTHR34717">
    <property type="entry name" value="EG:BACR7A4.20 PROTEIN"/>
    <property type="match status" value="1"/>
</dbReference>
<dbReference type="PANTHER" id="PTHR34717:SF1">
    <property type="entry name" value="EG:BACR7A4.20 PROTEIN"/>
    <property type="match status" value="1"/>
</dbReference>
<dbReference type="Proteomes" id="UP000283509">
    <property type="component" value="Unassembled WGS sequence"/>
</dbReference>
<keyword evidence="2" id="KW-1185">Reference proteome</keyword>
<reference evidence="1 2" key="1">
    <citation type="submission" date="2018-04" db="EMBL/GenBank/DDBJ databases">
        <authorList>
            <person name="Zhang X."/>
            <person name="Yuan J."/>
            <person name="Li F."/>
            <person name="Xiang J."/>
        </authorList>
    </citation>
    <scope>NUCLEOTIDE SEQUENCE [LARGE SCALE GENOMIC DNA]</scope>
    <source>
        <tissue evidence="1">Muscle</tissue>
    </source>
</reference>
<evidence type="ECO:0000313" key="1">
    <source>
        <dbReference type="EMBL" id="ROT64530.1"/>
    </source>
</evidence>